<dbReference type="Proteomes" id="UP001201812">
    <property type="component" value="Unassembled WGS sequence"/>
</dbReference>
<gene>
    <name evidence="1" type="ORF">DdX_02938</name>
</gene>
<dbReference type="AlphaFoldDB" id="A0AAD4NIG1"/>
<comment type="caution">
    <text evidence="1">The sequence shown here is derived from an EMBL/GenBank/DDBJ whole genome shotgun (WGS) entry which is preliminary data.</text>
</comment>
<protein>
    <recommendedName>
        <fullName evidence="3">Myb/SANT-like domain-containing protein</fullName>
    </recommendedName>
</protein>
<sequence length="96" mass="11597">MNADEKKEILLLIKEKWTDINADFDNKRMNKNSRENAWKDVFEQCRSRGHKWTAEKDFKWLSGKKWPAWRSEFNTKLSRQKKTGSGTRFNEFDLLI</sequence>
<evidence type="ECO:0000313" key="2">
    <source>
        <dbReference type="Proteomes" id="UP001201812"/>
    </source>
</evidence>
<organism evidence="1 2">
    <name type="scientific">Ditylenchus destructor</name>
    <dbReference type="NCBI Taxonomy" id="166010"/>
    <lineage>
        <taxon>Eukaryota</taxon>
        <taxon>Metazoa</taxon>
        <taxon>Ecdysozoa</taxon>
        <taxon>Nematoda</taxon>
        <taxon>Chromadorea</taxon>
        <taxon>Rhabditida</taxon>
        <taxon>Tylenchina</taxon>
        <taxon>Tylenchomorpha</taxon>
        <taxon>Sphaerularioidea</taxon>
        <taxon>Anguinidae</taxon>
        <taxon>Anguininae</taxon>
        <taxon>Ditylenchus</taxon>
    </lineage>
</organism>
<dbReference type="EMBL" id="JAKKPZ010000002">
    <property type="protein sequence ID" value="KAI1726232.1"/>
    <property type="molecule type" value="Genomic_DNA"/>
</dbReference>
<keyword evidence="2" id="KW-1185">Reference proteome</keyword>
<name>A0AAD4NIG1_9BILA</name>
<evidence type="ECO:0000313" key="1">
    <source>
        <dbReference type="EMBL" id="KAI1726232.1"/>
    </source>
</evidence>
<proteinExistence type="predicted"/>
<evidence type="ECO:0008006" key="3">
    <source>
        <dbReference type="Google" id="ProtNLM"/>
    </source>
</evidence>
<reference evidence="1" key="1">
    <citation type="submission" date="2022-01" db="EMBL/GenBank/DDBJ databases">
        <title>Genome Sequence Resource for Two Populations of Ditylenchus destructor, the Migratory Endoparasitic Phytonematode.</title>
        <authorList>
            <person name="Zhang H."/>
            <person name="Lin R."/>
            <person name="Xie B."/>
        </authorList>
    </citation>
    <scope>NUCLEOTIDE SEQUENCE</scope>
    <source>
        <strain evidence="1">BazhouSP</strain>
    </source>
</reference>
<accession>A0AAD4NIG1</accession>